<dbReference type="InterPro" id="IPR003439">
    <property type="entry name" value="ABC_transporter-like_ATP-bd"/>
</dbReference>
<keyword evidence="5" id="KW-0547">Nucleotide-binding</keyword>
<reference evidence="8" key="1">
    <citation type="submission" date="2022-11" db="EMBL/GenBank/DDBJ databases">
        <title>Robbsia betulipollinis sp. nov., isolated from pollen of birch (Betula pendula).</title>
        <authorList>
            <person name="Shi H."/>
            <person name="Ambika Manirajan B."/>
            <person name="Ratering S."/>
            <person name="Geissler-Plaum R."/>
            <person name="Schnell S."/>
        </authorList>
    </citation>
    <scope>NUCLEOTIDE SEQUENCE</scope>
    <source>
        <strain evidence="8">Bb-Pol-6</strain>
    </source>
</reference>
<gene>
    <name evidence="8" type="ORF">OVY01_05810</name>
</gene>
<evidence type="ECO:0000313" key="8">
    <source>
        <dbReference type="EMBL" id="MCY0386760.1"/>
    </source>
</evidence>
<evidence type="ECO:0000256" key="2">
    <source>
        <dbReference type="ARBA" id="ARBA00022448"/>
    </source>
</evidence>
<evidence type="ECO:0000256" key="3">
    <source>
        <dbReference type="ARBA" id="ARBA00022475"/>
    </source>
</evidence>
<dbReference type="RefSeq" id="WP_267846356.1">
    <property type="nucleotide sequence ID" value="NZ_JAPMXC010000001.1"/>
</dbReference>
<comment type="similarity">
    <text evidence="1">Belongs to the ABC transporter superfamily.</text>
</comment>
<keyword evidence="9" id="KW-1185">Reference proteome</keyword>
<dbReference type="InterPro" id="IPR017871">
    <property type="entry name" value="ABC_transporter-like_CS"/>
</dbReference>
<evidence type="ECO:0000256" key="1">
    <source>
        <dbReference type="ARBA" id="ARBA00005417"/>
    </source>
</evidence>
<keyword evidence="4" id="KW-0472">Membrane</keyword>
<accession>A0ABT3ZKE9</accession>
<dbReference type="InterPro" id="IPR027417">
    <property type="entry name" value="P-loop_NTPase"/>
</dbReference>
<dbReference type="SUPFAM" id="SSF52540">
    <property type="entry name" value="P-loop containing nucleoside triphosphate hydrolases"/>
    <property type="match status" value="1"/>
</dbReference>
<sequence length="270" mass="29046">MSVTPSTRVDPDPPSRGGIARTVAAAPAPALSLRHIDKHFGERQVLADIGFDVAAGEVVAVVGASGCGKSTLLNIVSGLLRADGGSIAYHGIAAQAFTGWQSLAYMFQEDRLLPWRTLAQNVGFGLEAQNVPVLERRERVREAVALVGLEASAGLYPHELSGGMRSRAALARSLVTRPTLLLMDEPFSKLDPTTRAQMHDEVLRIKALMGMTIVFVTHDIEEAVVLADRVVLLRPHPGRIGEIAPVVLPRPRVATDQPVAEAVRQLRLKV</sequence>
<evidence type="ECO:0000256" key="5">
    <source>
        <dbReference type="ARBA" id="ARBA00022741"/>
    </source>
</evidence>
<dbReference type="EMBL" id="JAPMXC010000001">
    <property type="protein sequence ID" value="MCY0386760.1"/>
    <property type="molecule type" value="Genomic_DNA"/>
</dbReference>
<evidence type="ECO:0000256" key="6">
    <source>
        <dbReference type="ARBA" id="ARBA00022840"/>
    </source>
</evidence>
<evidence type="ECO:0000259" key="7">
    <source>
        <dbReference type="PROSITE" id="PS50893"/>
    </source>
</evidence>
<dbReference type="PROSITE" id="PS00211">
    <property type="entry name" value="ABC_TRANSPORTER_1"/>
    <property type="match status" value="1"/>
</dbReference>
<dbReference type="InterPro" id="IPR003593">
    <property type="entry name" value="AAA+_ATPase"/>
</dbReference>
<comment type="caution">
    <text evidence="8">The sequence shown here is derived from an EMBL/GenBank/DDBJ whole genome shotgun (WGS) entry which is preliminary data.</text>
</comment>
<protein>
    <submittedName>
        <fullName evidence="8">ABC transporter ATP-binding protein</fullName>
    </submittedName>
</protein>
<dbReference type="Pfam" id="PF00005">
    <property type="entry name" value="ABC_tran"/>
    <property type="match status" value="1"/>
</dbReference>
<dbReference type="PANTHER" id="PTHR42788:SF13">
    <property type="entry name" value="ALIPHATIC SULFONATES IMPORT ATP-BINDING PROTEIN SSUB"/>
    <property type="match status" value="1"/>
</dbReference>
<keyword evidence="3" id="KW-1003">Cell membrane</keyword>
<dbReference type="Proteomes" id="UP001082899">
    <property type="component" value="Unassembled WGS sequence"/>
</dbReference>
<organism evidence="8 9">
    <name type="scientific">Robbsia betulipollinis</name>
    <dbReference type="NCBI Taxonomy" id="2981849"/>
    <lineage>
        <taxon>Bacteria</taxon>
        <taxon>Pseudomonadati</taxon>
        <taxon>Pseudomonadota</taxon>
        <taxon>Betaproteobacteria</taxon>
        <taxon>Burkholderiales</taxon>
        <taxon>Burkholderiaceae</taxon>
        <taxon>Robbsia</taxon>
    </lineage>
</organism>
<proteinExistence type="inferred from homology"/>
<dbReference type="PANTHER" id="PTHR42788">
    <property type="entry name" value="TAURINE IMPORT ATP-BINDING PROTEIN-RELATED"/>
    <property type="match status" value="1"/>
</dbReference>
<dbReference type="InterPro" id="IPR050166">
    <property type="entry name" value="ABC_transporter_ATP-bind"/>
</dbReference>
<dbReference type="SMART" id="SM00382">
    <property type="entry name" value="AAA"/>
    <property type="match status" value="1"/>
</dbReference>
<dbReference type="Gene3D" id="3.40.50.300">
    <property type="entry name" value="P-loop containing nucleotide triphosphate hydrolases"/>
    <property type="match status" value="1"/>
</dbReference>
<evidence type="ECO:0000256" key="4">
    <source>
        <dbReference type="ARBA" id="ARBA00022519"/>
    </source>
</evidence>
<keyword evidence="6 8" id="KW-0067">ATP-binding</keyword>
<dbReference type="GO" id="GO:0005524">
    <property type="term" value="F:ATP binding"/>
    <property type="evidence" value="ECO:0007669"/>
    <property type="project" value="UniProtKB-KW"/>
</dbReference>
<keyword evidence="4" id="KW-0997">Cell inner membrane</keyword>
<keyword evidence="2" id="KW-0813">Transport</keyword>
<evidence type="ECO:0000313" key="9">
    <source>
        <dbReference type="Proteomes" id="UP001082899"/>
    </source>
</evidence>
<dbReference type="PROSITE" id="PS50893">
    <property type="entry name" value="ABC_TRANSPORTER_2"/>
    <property type="match status" value="1"/>
</dbReference>
<name>A0ABT3ZKE9_9BURK</name>
<feature type="domain" description="ABC transporter" evidence="7">
    <location>
        <begin position="31"/>
        <end position="260"/>
    </location>
</feature>